<dbReference type="EMBL" id="JAUSTY010000006">
    <property type="protein sequence ID" value="MDQ0165907.1"/>
    <property type="molecule type" value="Genomic_DNA"/>
</dbReference>
<reference evidence="1 2" key="1">
    <citation type="submission" date="2023-07" db="EMBL/GenBank/DDBJ databases">
        <title>Genomic Encyclopedia of Type Strains, Phase IV (KMG-IV): sequencing the most valuable type-strain genomes for metagenomic binning, comparative biology and taxonomic classification.</title>
        <authorList>
            <person name="Goeker M."/>
        </authorList>
    </citation>
    <scope>NUCLEOTIDE SEQUENCE [LARGE SCALE GENOMIC DNA]</scope>
    <source>
        <strain evidence="1 2">DSM 12751</strain>
    </source>
</reference>
<comment type="caution">
    <text evidence="1">The sequence shown here is derived from an EMBL/GenBank/DDBJ whole genome shotgun (WGS) entry which is preliminary data.</text>
</comment>
<name>A0ABT9VY35_9BACI</name>
<evidence type="ECO:0000313" key="2">
    <source>
        <dbReference type="Proteomes" id="UP001235840"/>
    </source>
</evidence>
<organism evidence="1 2">
    <name type="scientific">Caldalkalibacillus horti</name>
    <dbReference type="NCBI Taxonomy" id="77523"/>
    <lineage>
        <taxon>Bacteria</taxon>
        <taxon>Bacillati</taxon>
        <taxon>Bacillota</taxon>
        <taxon>Bacilli</taxon>
        <taxon>Bacillales</taxon>
        <taxon>Bacillaceae</taxon>
        <taxon>Caldalkalibacillus</taxon>
    </lineage>
</organism>
<keyword evidence="2" id="KW-1185">Reference proteome</keyword>
<protein>
    <submittedName>
        <fullName evidence="1">Uncharacterized protein</fullName>
    </submittedName>
</protein>
<sequence>MHDDQALIEAPLNGDVDALYKDVLHGGQSRIHTR</sequence>
<proteinExistence type="predicted"/>
<evidence type="ECO:0000313" key="1">
    <source>
        <dbReference type="EMBL" id="MDQ0165907.1"/>
    </source>
</evidence>
<gene>
    <name evidence="1" type="ORF">J2S11_001808</name>
</gene>
<accession>A0ABT9VY35</accession>
<dbReference type="Proteomes" id="UP001235840">
    <property type="component" value="Unassembled WGS sequence"/>
</dbReference>